<evidence type="ECO:0000313" key="3">
    <source>
        <dbReference type="Proteomes" id="UP000178349"/>
    </source>
</evidence>
<organism evidence="2 3">
    <name type="scientific">Candidatus Magasanikbacteria bacterium RIFOXYC12_FULL_33_11</name>
    <dbReference type="NCBI Taxonomy" id="1798701"/>
    <lineage>
        <taxon>Bacteria</taxon>
        <taxon>Candidatus Magasanikiibacteriota</taxon>
    </lineage>
</organism>
<dbReference type="Pfam" id="PF22547">
    <property type="entry name" value="2H-SAK"/>
    <property type="match status" value="1"/>
</dbReference>
<gene>
    <name evidence="2" type="ORF">A2493_01600</name>
</gene>
<name>A0A1F6NRF2_9BACT</name>
<dbReference type="EMBL" id="MFQW01000019">
    <property type="protein sequence ID" value="OGH86428.1"/>
    <property type="molecule type" value="Genomic_DNA"/>
</dbReference>
<accession>A0A1F6NRF2</accession>
<sequence>MASLDVQGGPSCPQCGTPAHIGCEHSRSIQESSSKEEGGKITKEKLLDMQNLEIELKADFTAVIESLKQKTGANLQARPEGFHITVVGPTEKEVLKILTDEQIEELQKINAQIQSGEGVEIKGIGFIDGSDQEKYKMRDLDKEKKTAFLALDIPALQEFRAKIGLPPKYFHATLGFESADIHFQVIGQEEFKPGKFKDKTAPIPKEADESFDEIFATLPEINYGGLSGQIKERKEATPVKAPEEKKEKRITKEYDIEKFRGLLVGLVESGKSGNIAMGDIDRIVDIVISDPGSLGKELRGDFRFVKSILEESEKK</sequence>
<reference evidence="2 3" key="1">
    <citation type="journal article" date="2016" name="Nat. Commun.">
        <title>Thousands of microbial genomes shed light on interconnected biogeochemical processes in an aquifer system.</title>
        <authorList>
            <person name="Anantharaman K."/>
            <person name="Brown C.T."/>
            <person name="Hug L.A."/>
            <person name="Sharon I."/>
            <person name="Castelle C.J."/>
            <person name="Probst A.J."/>
            <person name="Thomas B.C."/>
            <person name="Singh A."/>
            <person name="Wilkins M.J."/>
            <person name="Karaoz U."/>
            <person name="Brodie E.L."/>
            <person name="Williams K.H."/>
            <person name="Hubbard S.S."/>
            <person name="Banfield J.F."/>
        </authorList>
    </citation>
    <scope>NUCLEOTIDE SEQUENCE [LARGE SCALE GENOMIC DNA]</scope>
</reference>
<feature type="domain" description="Swiss Army Knife 2H phosphoesterase" evidence="1">
    <location>
        <begin position="54"/>
        <end position="182"/>
    </location>
</feature>
<proteinExistence type="predicted"/>
<dbReference type="AlphaFoldDB" id="A0A1F6NRF2"/>
<dbReference type="InterPro" id="IPR054498">
    <property type="entry name" value="2H-SAK"/>
</dbReference>
<evidence type="ECO:0000313" key="2">
    <source>
        <dbReference type="EMBL" id="OGH86428.1"/>
    </source>
</evidence>
<evidence type="ECO:0000259" key="1">
    <source>
        <dbReference type="Pfam" id="PF22547"/>
    </source>
</evidence>
<comment type="caution">
    <text evidence="2">The sequence shown here is derived from an EMBL/GenBank/DDBJ whole genome shotgun (WGS) entry which is preliminary data.</text>
</comment>
<dbReference type="Proteomes" id="UP000178349">
    <property type="component" value="Unassembled WGS sequence"/>
</dbReference>
<protein>
    <recommendedName>
        <fullName evidence="1">Swiss Army Knife 2H phosphoesterase domain-containing protein</fullName>
    </recommendedName>
</protein>